<accession>A0ABT7R0S2</accession>
<feature type="transmembrane region" description="Helical" evidence="5">
    <location>
        <begin position="111"/>
        <end position="136"/>
    </location>
</feature>
<evidence type="ECO:0000313" key="6">
    <source>
        <dbReference type="EMBL" id="MDM5272668.1"/>
    </source>
</evidence>
<protein>
    <submittedName>
        <fullName evidence="6">CvpA family protein</fullName>
    </submittedName>
</protein>
<dbReference type="Proteomes" id="UP001169069">
    <property type="component" value="Unassembled WGS sequence"/>
</dbReference>
<keyword evidence="7" id="KW-1185">Reference proteome</keyword>
<dbReference type="EMBL" id="JAQIBD010000005">
    <property type="protein sequence ID" value="MDM5272668.1"/>
    <property type="molecule type" value="Genomic_DNA"/>
</dbReference>
<dbReference type="InterPro" id="IPR003825">
    <property type="entry name" value="Colicin-V_CvpA"/>
</dbReference>
<organism evidence="6 7">
    <name type="scientific">Sulfurovum zhangzhouensis</name>
    <dbReference type="NCBI Taxonomy" id="3019067"/>
    <lineage>
        <taxon>Bacteria</taxon>
        <taxon>Pseudomonadati</taxon>
        <taxon>Campylobacterota</taxon>
        <taxon>Epsilonproteobacteria</taxon>
        <taxon>Campylobacterales</taxon>
        <taxon>Sulfurovaceae</taxon>
        <taxon>Sulfurovum</taxon>
    </lineage>
</organism>
<dbReference type="InterPro" id="IPR052719">
    <property type="entry name" value="CvpA-like"/>
</dbReference>
<evidence type="ECO:0000256" key="4">
    <source>
        <dbReference type="ARBA" id="ARBA00023136"/>
    </source>
</evidence>
<comment type="caution">
    <text evidence="6">The sequence shown here is derived from an EMBL/GenBank/DDBJ whole genome shotgun (WGS) entry which is preliminary data.</text>
</comment>
<feature type="transmembrane region" description="Helical" evidence="5">
    <location>
        <begin position="75"/>
        <end position="99"/>
    </location>
</feature>
<keyword evidence="2 5" id="KW-0812">Transmembrane</keyword>
<dbReference type="PANTHER" id="PTHR36926:SF1">
    <property type="entry name" value="COLICIN V PRODUCTION PROTEIN"/>
    <property type="match status" value="1"/>
</dbReference>
<proteinExistence type="predicted"/>
<evidence type="ECO:0000256" key="3">
    <source>
        <dbReference type="ARBA" id="ARBA00022989"/>
    </source>
</evidence>
<name>A0ABT7R0S2_9BACT</name>
<evidence type="ECO:0000256" key="5">
    <source>
        <dbReference type="SAM" id="Phobius"/>
    </source>
</evidence>
<evidence type="ECO:0000256" key="2">
    <source>
        <dbReference type="ARBA" id="ARBA00022692"/>
    </source>
</evidence>
<evidence type="ECO:0000313" key="7">
    <source>
        <dbReference type="Proteomes" id="UP001169069"/>
    </source>
</evidence>
<gene>
    <name evidence="6" type="ORF">PGH07_10840</name>
</gene>
<keyword evidence="3 5" id="KW-1133">Transmembrane helix</keyword>
<reference evidence="6" key="1">
    <citation type="submission" date="2023-01" db="EMBL/GenBank/DDBJ databases">
        <title>Sulfurovum sp. zt1-1 genome assembly.</title>
        <authorList>
            <person name="Wang J."/>
        </authorList>
    </citation>
    <scope>NUCLEOTIDE SEQUENCE</scope>
    <source>
        <strain evidence="6">Zt1-1</strain>
    </source>
</reference>
<keyword evidence="4 5" id="KW-0472">Membrane</keyword>
<dbReference type="PANTHER" id="PTHR36926">
    <property type="entry name" value="COLICIN V PRODUCTION PROTEIN"/>
    <property type="match status" value="1"/>
</dbReference>
<comment type="subcellular location">
    <subcellularLocation>
        <location evidence="1">Membrane</location>
        <topology evidence="1">Multi-pass membrane protein</topology>
    </subcellularLocation>
</comment>
<dbReference type="RefSeq" id="WP_289414509.1">
    <property type="nucleotide sequence ID" value="NZ_JAQIBD010000005.1"/>
</dbReference>
<sequence length="211" mass="22946">MDFSLQNFSMVDFNYFDVTIGAIIIILGIKGFMNGFIKEFFGLAGLVGGVYFASRLSEKAAQFIETNFLQLDNTAILKLIGFLAVLIIIWLGATLIGAILSKLTSASGLGFINRLLGLIIGGGKYFIIFALIVTALSNVKLLKEKVERYTHDSQLYPYLNATGSYLINLDTKSLGMETTSLSEVNETNISSVLSTQTPVVKDDNNSSATTQ</sequence>
<evidence type="ECO:0000256" key="1">
    <source>
        <dbReference type="ARBA" id="ARBA00004141"/>
    </source>
</evidence>
<dbReference type="Pfam" id="PF02674">
    <property type="entry name" value="Colicin_V"/>
    <property type="match status" value="1"/>
</dbReference>
<feature type="transmembrane region" description="Helical" evidence="5">
    <location>
        <begin position="12"/>
        <end position="29"/>
    </location>
</feature>